<organism evidence="4">
    <name type="scientific">freshwater metagenome</name>
    <dbReference type="NCBI Taxonomy" id="449393"/>
    <lineage>
        <taxon>unclassified sequences</taxon>
        <taxon>metagenomes</taxon>
        <taxon>ecological metagenomes</taxon>
    </lineage>
</organism>
<evidence type="ECO:0000256" key="1">
    <source>
        <dbReference type="ARBA" id="ARBA00022737"/>
    </source>
</evidence>
<protein>
    <submittedName>
        <fullName evidence="4">Unannotated protein</fullName>
    </submittedName>
</protein>
<dbReference type="EMBL" id="CAFBMK010000139">
    <property type="protein sequence ID" value="CAB4927139.1"/>
    <property type="molecule type" value="Genomic_DNA"/>
</dbReference>
<reference evidence="4" key="1">
    <citation type="submission" date="2020-05" db="EMBL/GenBank/DDBJ databases">
        <authorList>
            <person name="Chiriac C."/>
            <person name="Salcher M."/>
            <person name="Ghai R."/>
            <person name="Kavagutti S V."/>
        </authorList>
    </citation>
    <scope>NUCLEOTIDE SEQUENCE</scope>
</reference>
<dbReference type="Pfam" id="PF07719">
    <property type="entry name" value="TPR_2"/>
    <property type="match status" value="1"/>
</dbReference>
<dbReference type="PROSITE" id="PS50005">
    <property type="entry name" value="TPR"/>
    <property type="match status" value="1"/>
</dbReference>
<accession>A0A6J7I8T6</accession>
<sequence>MPVPSPPPAATPVPAPRLYLSHDADLGLLVALEHGRVADDQPRGCWAPVAETFAYLLAAPGGRAVGFGLDEFDRFDPDDPELAEIWDAPRFDVPSLGLTDASAGEIATAARHRFGPDEDSLNRRLAAEAKSLRGEEALERWRACLETGDGSAHYAVGYTLCHLGRHPEAYSHLRHHTEIAPRSSWSWCWLGRAAEAIDRPSEAREAYRTAIELDPDGRTGARRNAERRLGEMPPAAVDHPGHDPSGRPAG</sequence>
<dbReference type="SMART" id="SM00028">
    <property type="entry name" value="TPR"/>
    <property type="match status" value="2"/>
</dbReference>
<name>A0A6J7I8T6_9ZZZZ</name>
<dbReference type="AlphaFoldDB" id="A0A6J7I8T6"/>
<dbReference type="Gene3D" id="1.25.40.10">
    <property type="entry name" value="Tetratricopeptide repeat domain"/>
    <property type="match status" value="1"/>
</dbReference>
<evidence type="ECO:0000256" key="2">
    <source>
        <dbReference type="ARBA" id="ARBA00022803"/>
    </source>
</evidence>
<feature type="compositionally biased region" description="Basic and acidic residues" evidence="3">
    <location>
        <begin position="239"/>
        <end position="250"/>
    </location>
</feature>
<feature type="region of interest" description="Disordered" evidence="3">
    <location>
        <begin position="210"/>
        <end position="250"/>
    </location>
</feature>
<dbReference type="InterPro" id="IPR013105">
    <property type="entry name" value="TPR_2"/>
</dbReference>
<dbReference type="SUPFAM" id="SSF48452">
    <property type="entry name" value="TPR-like"/>
    <property type="match status" value="1"/>
</dbReference>
<dbReference type="InterPro" id="IPR019734">
    <property type="entry name" value="TPR_rpt"/>
</dbReference>
<keyword evidence="1" id="KW-0677">Repeat</keyword>
<gene>
    <name evidence="4" type="ORF">UFOPK3564_02162</name>
</gene>
<dbReference type="InterPro" id="IPR011990">
    <property type="entry name" value="TPR-like_helical_dom_sf"/>
</dbReference>
<evidence type="ECO:0000313" key="4">
    <source>
        <dbReference type="EMBL" id="CAB4927139.1"/>
    </source>
</evidence>
<evidence type="ECO:0000256" key="3">
    <source>
        <dbReference type="SAM" id="MobiDB-lite"/>
    </source>
</evidence>
<keyword evidence="2" id="KW-0802">TPR repeat</keyword>
<proteinExistence type="predicted"/>
<feature type="compositionally biased region" description="Basic and acidic residues" evidence="3">
    <location>
        <begin position="215"/>
        <end position="230"/>
    </location>
</feature>